<evidence type="ECO:0000313" key="2">
    <source>
        <dbReference type="Proteomes" id="UP001234297"/>
    </source>
</evidence>
<reference evidence="1 2" key="1">
    <citation type="journal article" date="2022" name="Hortic Res">
        <title>A haplotype resolved chromosomal level avocado genome allows analysis of novel avocado genes.</title>
        <authorList>
            <person name="Nath O."/>
            <person name="Fletcher S.J."/>
            <person name="Hayward A."/>
            <person name="Shaw L.M."/>
            <person name="Masouleh A.K."/>
            <person name="Furtado A."/>
            <person name="Henry R.J."/>
            <person name="Mitter N."/>
        </authorList>
    </citation>
    <scope>NUCLEOTIDE SEQUENCE [LARGE SCALE GENOMIC DNA]</scope>
    <source>
        <strain evidence="2">cv. Hass</strain>
    </source>
</reference>
<proteinExistence type="predicted"/>
<gene>
    <name evidence="1" type="ORF">MRB53_025075</name>
</gene>
<keyword evidence="2" id="KW-1185">Reference proteome</keyword>
<protein>
    <submittedName>
        <fullName evidence="1">Uncharacterized protein</fullName>
    </submittedName>
</protein>
<organism evidence="1 2">
    <name type="scientific">Persea americana</name>
    <name type="common">Avocado</name>
    <dbReference type="NCBI Taxonomy" id="3435"/>
    <lineage>
        <taxon>Eukaryota</taxon>
        <taxon>Viridiplantae</taxon>
        <taxon>Streptophyta</taxon>
        <taxon>Embryophyta</taxon>
        <taxon>Tracheophyta</taxon>
        <taxon>Spermatophyta</taxon>
        <taxon>Magnoliopsida</taxon>
        <taxon>Magnoliidae</taxon>
        <taxon>Laurales</taxon>
        <taxon>Lauraceae</taxon>
        <taxon>Persea</taxon>
    </lineage>
</organism>
<comment type="caution">
    <text evidence="1">The sequence shown here is derived from an EMBL/GenBank/DDBJ whole genome shotgun (WGS) entry which is preliminary data.</text>
</comment>
<dbReference type="EMBL" id="CM056815">
    <property type="protein sequence ID" value="KAJ8631752.1"/>
    <property type="molecule type" value="Genomic_DNA"/>
</dbReference>
<accession>A0ACC2LE22</accession>
<sequence>MLCFGVEVLEMEGVEGIPDGCVTPKDGECQIPTAVICPPPPKKKIPLGKRSDPPKNGYFQPPDLDALFATLPRREACV</sequence>
<dbReference type="Proteomes" id="UP001234297">
    <property type="component" value="Chromosome 7"/>
</dbReference>
<evidence type="ECO:0000313" key="1">
    <source>
        <dbReference type="EMBL" id="KAJ8631752.1"/>
    </source>
</evidence>
<name>A0ACC2LE22_PERAE</name>